<dbReference type="Proteomes" id="UP001160142">
    <property type="component" value="Unassembled WGS sequence"/>
</dbReference>
<dbReference type="RefSeq" id="WP_322132394.1">
    <property type="nucleotide sequence ID" value="NZ_CP085036.1"/>
</dbReference>
<evidence type="ECO:0000313" key="2">
    <source>
        <dbReference type="Proteomes" id="UP001160142"/>
    </source>
</evidence>
<comment type="caution">
    <text evidence="1">The sequence shown here is derived from an EMBL/GenBank/DDBJ whole genome shotgun (WGS) entry which is preliminary data.</text>
</comment>
<sequence>MGFFDRTSTVLIQLNARLQPIHRGDLEDALIERVLPTIPKFRVAGGGTGVDKEGRVTGCGIEVVVPKPELEASLVELASALNTLGVPRGSKLITPPKRSIPVGMAEGISVSLPRIVTPERTDARQLHHSEPLDHALDLLGAGLGAEGRVWSWQFLPTGAELAIYGADSERLRELVTSHLPREGDFARYRISEIA</sequence>
<accession>A0ABT6KK08</accession>
<protein>
    <submittedName>
        <fullName evidence="1">Uncharacterized protein</fullName>
    </submittedName>
</protein>
<organism evidence="1 2">
    <name type="scientific">Antiquaquibacter oligotrophicus</name>
    <dbReference type="NCBI Taxonomy" id="2880260"/>
    <lineage>
        <taxon>Bacteria</taxon>
        <taxon>Bacillati</taxon>
        <taxon>Actinomycetota</taxon>
        <taxon>Actinomycetes</taxon>
        <taxon>Micrococcales</taxon>
        <taxon>Microbacteriaceae</taxon>
        <taxon>Antiquaquibacter</taxon>
    </lineage>
</organism>
<proteinExistence type="predicted"/>
<reference evidence="1 2" key="1">
    <citation type="submission" date="2023-04" db="EMBL/GenBank/DDBJ databases">
        <title>Genome Encyclopedia of Bacteria and Archaea VI: Functional Genomics of Type Strains.</title>
        <authorList>
            <person name="Whitman W."/>
        </authorList>
    </citation>
    <scope>NUCLEOTIDE SEQUENCE [LARGE SCALE GENOMIC DNA]</scope>
    <source>
        <strain evidence="1 2">SG_E_30_P1</strain>
    </source>
</reference>
<gene>
    <name evidence="1" type="ORF">M2152_000208</name>
</gene>
<evidence type="ECO:0000313" key="1">
    <source>
        <dbReference type="EMBL" id="MDH6180026.1"/>
    </source>
</evidence>
<keyword evidence="2" id="KW-1185">Reference proteome</keyword>
<dbReference type="EMBL" id="JARXVQ010000001">
    <property type="protein sequence ID" value="MDH6180026.1"/>
    <property type="molecule type" value="Genomic_DNA"/>
</dbReference>
<name>A0ABT6KK08_9MICO</name>